<reference evidence="1 2" key="1">
    <citation type="journal article" date="2018" name="Nat. Biotechnol.">
        <title>A standardized bacterial taxonomy based on genome phylogeny substantially revises the tree of life.</title>
        <authorList>
            <person name="Parks D.H."/>
            <person name="Chuvochina M."/>
            <person name="Waite D.W."/>
            <person name="Rinke C."/>
            <person name="Skarshewski A."/>
            <person name="Chaumeil P.A."/>
            <person name="Hugenholtz P."/>
        </authorList>
    </citation>
    <scope>NUCLEOTIDE SEQUENCE [LARGE SCALE GENOMIC DNA]</scope>
    <source>
        <strain evidence="1">UBA10227</strain>
    </source>
</reference>
<sequence>MSVDYNTIQIPLIKAKEIAKRLYNVEGEFKTLPGELDFNFLIETKRENYILKISRPNQDLEPLRFQ</sequence>
<dbReference type="EMBL" id="DPRK01000124">
    <property type="protein sequence ID" value="HCY81483.1"/>
    <property type="molecule type" value="Genomic_DNA"/>
</dbReference>
<gene>
    <name evidence="1" type="ORF">DHV22_07740</name>
</gene>
<organism evidence="1 2">
    <name type="scientific">Xanthomarina gelatinilytica</name>
    <dbReference type="NCBI Taxonomy" id="1137281"/>
    <lineage>
        <taxon>Bacteria</taxon>
        <taxon>Pseudomonadati</taxon>
        <taxon>Bacteroidota</taxon>
        <taxon>Flavobacteriia</taxon>
        <taxon>Flavobacteriales</taxon>
        <taxon>Flavobacteriaceae</taxon>
        <taxon>Xanthomarina</taxon>
    </lineage>
</organism>
<accession>A0A3D6BQN4</accession>
<proteinExistence type="predicted"/>
<dbReference type="AlphaFoldDB" id="A0A3D6BQN4"/>
<name>A0A3D6BQN4_9FLAO</name>
<protein>
    <recommendedName>
        <fullName evidence="3">Aminoglycoside phosphotransferase</fullName>
    </recommendedName>
</protein>
<evidence type="ECO:0000313" key="1">
    <source>
        <dbReference type="EMBL" id="HCY81483.1"/>
    </source>
</evidence>
<comment type="caution">
    <text evidence="1">The sequence shown here is derived from an EMBL/GenBank/DDBJ whole genome shotgun (WGS) entry which is preliminary data.</text>
</comment>
<evidence type="ECO:0008006" key="3">
    <source>
        <dbReference type="Google" id="ProtNLM"/>
    </source>
</evidence>
<feature type="non-terminal residue" evidence="1">
    <location>
        <position position="66"/>
    </location>
</feature>
<evidence type="ECO:0000313" key="2">
    <source>
        <dbReference type="Proteomes" id="UP000263268"/>
    </source>
</evidence>
<dbReference type="Proteomes" id="UP000263268">
    <property type="component" value="Unassembled WGS sequence"/>
</dbReference>